<evidence type="ECO:0000256" key="3">
    <source>
        <dbReference type="ARBA" id="ARBA00022475"/>
    </source>
</evidence>
<feature type="transmembrane region" description="Helical" evidence="8">
    <location>
        <begin position="380"/>
        <end position="398"/>
    </location>
</feature>
<sequence>MINPVLLIAIPLLFAFLSVIFKKADKTLLLAAVAFNVFGTLIIQEGNIIIGGWKPPFGINLVVDQYSIFGLTILNIVFALSVITSVASIKKYSTVLLVSLASLNGMMLTGDLFNLFVFLEIASISAYIMSTMTKNFKGTFNYIILGAFGSNLYLLGIIILYATVGTLNMADMASKISLVNNNVLLLAVTFIFAGFAVEAKLMPFNGWVKMVYGNVNDLNGGIFASAYATAAIMMFGKIFTNIFVVDGTLKTLLLTITVLTFVFGEIAAFAQKNVRSILAFSSIGQAGLIATLFLAGITGGAMMQVANNAFTKLLMFTIAGAMYVYAGTDNVDKLQGLFKKHKLIGFGFSVAALSLVGLPLFYGFYVKIFTLTNLFKLNNFWIPALILFASLIEGIYFIRMLVKLWNPGEEGKESKDEYTTKLSLENTFAYAVLAIAVGLFIIYISFNPEFITQGISNYLSNIPGGM</sequence>
<feature type="transmembrane region" description="Helical" evidence="8">
    <location>
        <begin position="252"/>
        <end position="271"/>
    </location>
</feature>
<dbReference type="PANTHER" id="PTHR42703">
    <property type="entry name" value="NADH DEHYDROGENASE"/>
    <property type="match status" value="1"/>
</dbReference>
<feature type="transmembrane region" description="Helical" evidence="8">
    <location>
        <begin position="183"/>
        <end position="202"/>
    </location>
</feature>
<dbReference type="EMBL" id="FQUI01000014">
    <property type="protein sequence ID" value="SHE76873.1"/>
    <property type="molecule type" value="Genomic_DNA"/>
</dbReference>
<comment type="caution">
    <text evidence="10">The sequence shown here is derived from an EMBL/GenBank/DDBJ whole genome shotgun (WGS) entry which is preliminary data.</text>
</comment>
<feature type="transmembrane region" description="Helical" evidence="8">
    <location>
        <begin position="277"/>
        <end position="297"/>
    </location>
</feature>
<organism evidence="10 11">
    <name type="scientific">Marinitoga hydrogenitolerans (strain DSM 16785 / JCM 12826 / AT1271)</name>
    <dbReference type="NCBI Taxonomy" id="1122195"/>
    <lineage>
        <taxon>Bacteria</taxon>
        <taxon>Thermotogati</taxon>
        <taxon>Thermotogota</taxon>
        <taxon>Thermotogae</taxon>
        <taxon>Petrotogales</taxon>
        <taxon>Petrotogaceae</taxon>
        <taxon>Marinitoga</taxon>
    </lineage>
</organism>
<feature type="transmembrane region" description="Helical" evidence="8">
    <location>
        <begin position="140"/>
        <end position="162"/>
    </location>
</feature>
<evidence type="ECO:0000256" key="6">
    <source>
        <dbReference type="ARBA" id="ARBA00023136"/>
    </source>
</evidence>
<name>A0A1M4W6Z9_MARH1</name>
<dbReference type="Proteomes" id="UP000184334">
    <property type="component" value="Unassembled WGS sequence"/>
</dbReference>
<feature type="transmembrane region" description="Helical" evidence="8">
    <location>
        <begin position="108"/>
        <end position="128"/>
    </location>
</feature>
<dbReference type="STRING" id="1122195.SAMN02745164_01109"/>
<evidence type="ECO:0000256" key="8">
    <source>
        <dbReference type="SAM" id="Phobius"/>
    </source>
</evidence>
<dbReference type="Pfam" id="PF00361">
    <property type="entry name" value="Proton_antipo_M"/>
    <property type="match status" value="1"/>
</dbReference>
<feature type="domain" description="NADH:quinone oxidoreductase/Mrp antiporter transmembrane" evidence="9">
    <location>
        <begin position="110"/>
        <end position="392"/>
    </location>
</feature>
<keyword evidence="11" id="KW-1185">Reference proteome</keyword>
<keyword evidence="4 7" id="KW-0812">Transmembrane</keyword>
<dbReference type="GO" id="GO:0005886">
    <property type="term" value="C:plasma membrane"/>
    <property type="evidence" value="ECO:0007669"/>
    <property type="project" value="UniProtKB-SubCell"/>
</dbReference>
<dbReference type="PANTHER" id="PTHR42703:SF1">
    <property type="entry name" value="NA(+)_H(+) ANTIPORTER SUBUNIT D1"/>
    <property type="match status" value="1"/>
</dbReference>
<feature type="transmembrane region" description="Helical" evidence="8">
    <location>
        <begin position="28"/>
        <end position="53"/>
    </location>
</feature>
<evidence type="ECO:0000256" key="5">
    <source>
        <dbReference type="ARBA" id="ARBA00022989"/>
    </source>
</evidence>
<protein>
    <submittedName>
        <fullName evidence="10">Multicomponent Na+:H+ antiporter subunit D</fullName>
    </submittedName>
</protein>
<evidence type="ECO:0000313" key="11">
    <source>
        <dbReference type="Proteomes" id="UP000184334"/>
    </source>
</evidence>
<reference evidence="10" key="1">
    <citation type="submission" date="2016-11" db="EMBL/GenBank/DDBJ databases">
        <authorList>
            <person name="Varghese N."/>
            <person name="Submissions S."/>
        </authorList>
    </citation>
    <scope>NUCLEOTIDE SEQUENCE [LARGE SCALE GENOMIC DNA]</scope>
    <source>
        <strain evidence="10">DSM 16785</strain>
    </source>
</reference>
<dbReference type="OrthoDB" id="9807568at2"/>
<feature type="transmembrane region" description="Helical" evidence="8">
    <location>
        <begin position="6"/>
        <end position="21"/>
    </location>
</feature>
<keyword evidence="6 8" id="KW-0472">Membrane</keyword>
<dbReference type="AlphaFoldDB" id="A0A1M4W6Z9"/>
<keyword evidence="5 8" id="KW-1133">Transmembrane helix</keyword>
<accession>A0A1M4W6Z9</accession>
<evidence type="ECO:0000259" key="9">
    <source>
        <dbReference type="Pfam" id="PF00361"/>
    </source>
</evidence>
<keyword evidence="3" id="KW-1003">Cell membrane</keyword>
<comment type="subcellular location">
    <subcellularLocation>
        <location evidence="1">Cell membrane</location>
        <topology evidence="1">Multi-pass membrane protein</topology>
    </subcellularLocation>
    <subcellularLocation>
        <location evidence="7">Membrane</location>
        <topology evidence="7">Multi-pass membrane protein</topology>
    </subcellularLocation>
</comment>
<feature type="transmembrane region" description="Helical" evidence="8">
    <location>
        <begin position="346"/>
        <end position="368"/>
    </location>
</feature>
<dbReference type="RefSeq" id="WP_072864289.1">
    <property type="nucleotide sequence ID" value="NZ_FQUI01000014.1"/>
</dbReference>
<evidence type="ECO:0000313" key="10">
    <source>
        <dbReference type="EMBL" id="SHE76873.1"/>
    </source>
</evidence>
<evidence type="ECO:0000256" key="7">
    <source>
        <dbReference type="RuleBase" id="RU000320"/>
    </source>
</evidence>
<feature type="transmembrane region" description="Helical" evidence="8">
    <location>
        <begin position="65"/>
        <end position="87"/>
    </location>
</feature>
<feature type="transmembrane region" description="Helical" evidence="8">
    <location>
        <begin position="222"/>
        <end position="245"/>
    </location>
</feature>
<proteinExistence type="inferred from homology"/>
<evidence type="ECO:0000256" key="4">
    <source>
        <dbReference type="ARBA" id="ARBA00022692"/>
    </source>
</evidence>
<evidence type="ECO:0000256" key="1">
    <source>
        <dbReference type="ARBA" id="ARBA00004651"/>
    </source>
</evidence>
<comment type="similarity">
    <text evidence="2">Belongs to the CPA3 antiporters (TC 2.A.63) subunit D family.</text>
</comment>
<feature type="transmembrane region" description="Helical" evidence="8">
    <location>
        <begin position="428"/>
        <end position="446"/>
    </location>
</feature>
<gene>
    <name evidence="10" type="ORF">SAMN02745164_01109</name>
</gene>
<dbReference type="InterPro" id="IPR001750">
    <property type="entry name" value="ND/Mrp_TM"/>
</dbReference>
<dbReference type="InterPro" id="IPR050586">
    <property type="entry name" value="CPA3_Na-H_Antiporter_D"/>
</dbReference>
<evidence type="ECO:0000256" key="2">
    <source>
        <dbReference type="ARBA" id="ARBA00005346"/>
    </source>
</evidence>
<feature type="transmembrane region" description="Helical" evidence="8">
    <location>
        <begin position="309"/>
        <end position="326"/>
    </location>
</feature>